<comment type="caution">
    <text evidence="7">The sequence shown here is derived from an EMBL/GenBank/DDBJ whole genome shotgun (WGS) entry which is preliminary data.</text>
</comment>
<name>A0A4R1RFL3_HYDET</name>
<keyword evidence="2" id="KW-1003">Cell membrane</keyword>
<keyword evidence="3 6" id="KW-0812">Transmembrane</keyword>
<evidence type="ECO:0000256" key="4">
    <source>
        <dbReference type="ARBA" id="ARBA00022989"/>
    </source>
</evidence>
<evidence type="ECO:0000256" key="2">
    <source>
        <dbReference type="ARBA" id="ARBA00022475"/>
    </source>
</evidence>
<feature type="transmembrane region" description="Helical" evidence="6">
    <location>
        <begin position="154"/>
        <end position="177"/>
    </location>
</feature>
<reference evidence="7 8" key="1">
    <citation type="submission" date="2019-03" db="EMBL/GenBank/DDBJ databases">
        <title>Genomic Encyclopedia of Type Strains, Phase IV (KMG-IV): sequencing the most valuable type-strain genomes for metagenomic binning, comparative biology and taxonomic classification.</title>
        <authorList>
            <person name="Goeker M."/>
        </authorList>
    </citation>
    <scope>NUCLEOTIDE SEQUENCE [LARGE SCALE GENOMIC DNA]</scope>
    <source>
        <strain evidence="7 8">LX-B</strain>
    </source>
</reference>
<feature type="transmembrane region" description="Helical" evidence="6">
    <location>
        <begin position="12"/>
        <end position="34"/>
    </location>
</feature>
<protein>
    <submittedName>
        <fullName evidence="7">Threonine/homoserine/homoserine lactone efflux protein</fullName>
    </submittedName>
</protein>
<keyword evidence="4 6" id="KW-1133">Transmembrane helix</keyword>
<feature type="transmembrane region" description="Helical" evidence="6">
    <location>
        <begin position="80"/>
        <end position="98"/>
    </location>
</feature>
<dbReference type="PANTHER" id="PTHR30086:SF20">
    <property type="entry name" value="ARGININE EXPORTER PROTEIN ARGO-RELATED"/>
    <property type="match status" value="1"/>
</dbReference>
<dbReference type="AlphaFoldDB" id="A0A4R1RFL3"/>
<dbReference type="Pfam" id="PF01810">
    <property type="entry name" value="LysE"/>
    <property type="match status" value="1"/>
</dbReference>
<comment type="subcellular location">
    <subcellularLocation>
        <location evidence="1">Cell membrane</location>
        <topology evidence="1">Multi-pass membrane protein</topology>
    </subcellularLocation>
</comment>
<evidence type="ECO:0000256" key="6">
    <source>
        <dbReference type="SAM" id="Phobius"/>
    </source>
</evidence>
<accession>A0A4R1RFL3</accession>
<evidence type="ECO:0000256" key="1">
    <source>
        <dbReference type="ARBA" id="ARBA00004651"/>
    </source>
</evidence>
<sequence length="211" mass="22358">MKGSVAMSPELWLKGLVIGFSIAAPVGPIGILCIQRGLSGGSLAGFVSGAGAATADAIYGSIAVFGLNAATALLLGQGRWLHIIGGLFLIYLGMRIFVARPSATAAEVPSQLGLFRNYLSTFFLTLTNPMTILSFAAVYAGLDTRTGGFDLWRSGLMVLGVFCGSLLWWFFLSLLVGIFRKRFDPALHWINLVSGCLVMGFGLFSLIGGIR</sequence>
<dbReference type="EMBL" id="SLUN01000018">
    <property type="protein sequence ID" value="TCL64755.1"/>
    <property type="molecule type" value="Genomic_DNA"/>
</dbReference>
<gene>
    <name evidence="7" type="ORF">EDC14_101854</name>
</gene>
<feature type="transmembrane region" description="Helical" evidence="6">
    <location>
        <begin position="189"/>
        <end position="210"/>
    </location>
</feature>
<keyword evidence="8" id="KW-1185">Reference proteome</keyword>
<keyword evidence="5 6" id="KW-0472">Membrane</keyword>
<organism evidence="7 8">
    <name type="scientific">Hydrogenispora ethanolica</name>
    <dbReference type="NCBI Taxonomy" id="1082276"/>
    <lineage>
        <taxon>Bacteria</taxon>
        <taxon>Bacillati</taxon>
        <taxon>Bacillota</taxon>
        <taxon>Hydrogenispora</taxon>
    </lineage>
</organism>
<evidence type="ECO:0000313" key="7">
    <source>
        <dbReference type="EMBL" id="TCL64755.1"/>
    </source>
</evidence>
<feature type="transmembrane region" description="Helical" evidence="6">
    <location>
        <begin position="118"/>
        <end position="142"/>
    </location>
</feature>
<dbReference type="Proteomes" id="UP000295008">
    <property type="component" value="Unassembled WGS sequence"/>
</dbReference>
<proteinExistence type="predicted"/>
<evidence type="ECO:0000256" key="5">
    <source>
        <dbReference type="ARBA" id="ARBA00023136"/>
    </source>
</evidence>
<dbReference type="InterPro" id="IPR001123">
    <property type="entry name" value="LeuE-type"/>
</dbReference>
<dbReference type="GO" id="GO:0015171">
    <property type="term" value="F:amino acid transmembrane transporter activity"/>
    <property type="evidence" value="ECO:0007669"/>
    <property type="project" value="TreeGrafter"/>
</dbReference>
<dbReference type="GO" id="GO:0005886">
    <property type="term" value="C:plasma membrane"/>
    <property type="evidence" value="ECO:0007669"/>
    <property type="project" value="UniProtKB-SubCell"/>
</dbReference>
<dbReference type="PANTHER" id="PTHR30086">
    <property type="entry name" value="ARGININE EXPORTER PROTEIN ARGO"/>
    <property type="match status" value="1"/>
</dbReference>
<evidence type="ECO:0000256" key="3">
    <source>
        <dbReference type="ARBA" id="ARBA00022692"/>
    </source>
</evidence>
<feature type="transmembrane region" description="Helical" evidence="6">
    <location>
        <begin position="46"/>
        <end position="74"/>
    </location>
</feature>
<evidence type="ECO:0000313" key="8">
    <source>
        <dbReference type="Proteomes" id="UP000295008"/>
    </source>
</evidence>